<feature type="signal peptide" evidence="1">
    <location>
        <begin position="1"/>
        <end position="18"/>
    </location>
</feature>
<evidence type="ECO:0000313" key="2">
    <source>
        <dbReference type="EMBL" id="CAA6829613.1"/>
    </source>
</evidence>
<reference evidence="2" key="1">
    <citation type="submission" date="2020-01" db="EMBL/GenBank/DDBJ databases">
        <authorList>
            <person name="Meier V. D."/>
            <person name="Meier V D."/>
        </authorList>
    </citation>
    <scope>NUCLEOTIDE SEQUENCE</scope>
    <source>
        <strain evidence="2">HLG_WM_MAG_09</strain>
    </source>
</reference>
<gene>
    <name evidence="2" type="ORF">HELGO_WM56284</name>
</gene>
<accession>A0A6S6UMT5</accession>
<evidence type="ECO:0000256" key="1">
    <source>
        <dbReference type="SAM" id="SignalP"/>
    </source>
</evidence>
<name>A0A6S6UMT5_9GAMM</name>
<sequence length="171" mass="19606">MKWIILITTLLVSPITFAKEECVFNPDIFNEQWIDDNPVLKKKPYMWDAKNHQFGILLAPDRFLNITGGGCDHTGETHILTLVNAAQKERSRGWYQINLRELAYYLLQSTSTQGSKLSSTLIEQIDGLKFSAKEVEEGEPLLRTAMPFESYGLAIRDYGAVVEFQIDWYIN</sequence>
<feature type="chain" id="PRO_5028439738" evidence="1">
    <location>
        <begin position="19"/>
        <end position="171"/>
    </location>
</feature>
<organism evidence="2">
    <name type="scientific">uncultured Thiotrichaceae bacterium</name>
    <dbReference type="NCBI Taxonomy" id="298394"/>
    <lineage>
        <taxon>Bacteria</taxon>
        <taxon>Pseudomonadati</taxon>
        <taxon>Pseudomonadota</taxon>
        <taxon>Gammaproteobacteria</taxon>
        <taxon>Thiotrichales</taxon>
        <taxon>Thiotrichaceae</taxon>
        <taxon>environmental samples</taxon>
    </lineage>
</organism>
<protein>
    <submittedName>
        <fullName evidence="2">Uncharacterized protein</fullName>
    </submittedName>
</protein>
<proteinExistence type="predicted"/>
<dbReference type="AlphaFoldDB" id="A0A6S6UMT5"/>
<keyword evidence="1" id="KW-0732">Signal</keyword>
<dbReference type="EMBL" id="CACVAT010000536">
    <property type="protein sequence ID" value="CAA6829613.1"/>
    <property type="molecule type" value="Genomic_DNA"/>
</dbReference>